<dbReference type="AlphaFoldDB" id="A0A3B9L458"/>
<evidence type="ECO:0000256" key="3">
    <source>
        <dbReference type="ARBA" id="ARBA00022525"/>
    </source>
</evidence>
<proteinExistence type="predicted"/>
<comment type="caution">
    <text evidence="8">The sequence shown here is derived from an EMBL/GenBank/DDBJ whole genome shotgun (WGS) entry which is preliminary data.</text>
</comment>
<organism evidence="8 9">
    <name type="scientific">Hyphomonas atlantica</name>
    <dbReference type="NCBI Taxonomy" id="1280948"/>
    <lineage>
        <taxon>Bacteria</taxon>
        <taxon>Pseudomonadati</taxon>
        <taxon>Pseudomonadota</taxon>
        <taxon>Alphaproteobacteria</taxon>
        <taxon>Hyphomonadales</taxon>
        <taxon>Hyphomonadaceae</taxon>
        <taxon>Hyphomonas</taxon>
    </lineage>
</organism>
<evidence type="ECO:0000256" key="1">
    <source>
        <dbReference type="ARBA" id="ARBA00001913"/>
    </source>
</evidence>
<evidence type="ECO:0000256" key="4">
    <source>
        <dbReference type="ARBA" id="ARBA00022737"/>
    </source>
</evidence>
<dbReference type="Proteomes" id="UP000259173">
    <property type="component" value="Unassembled WGS sequence"/>
</dbReference>
<evidence type="ECO:0000313" key="9">
    <source>
        <dbReference type="Proteomes" id="UP000259173"/>
    </source>
</evidence>
<dbReference type="Pfam" id="PF08548">
    <property type="entry name" value="Peptidase_M10_C"/>
    <property type="match status" value="1"/>
</dbReference>
<dbReference type="InterPro" id="IPR011049">
    <property type="entry name" value="Serralysin-like_metalloprot_C"/>
</dbReference>
<dbReference type="EMBL" id="DMBR01000359">
    <property type="protein sequence ID" value="HAE95249.1"/>
    <property type="molecule type" value="Genomic_DNA"/>
</dbReference>
<protein>
    <recommendedName>
        <fullName evidence="10">SGNH hydrolase-type esterase domain-containing protein</fullName>
    </recommendedName>
</protein>
<sequence length="505" mass="53563">TEGDHTIAFVETSRNDGRGTLIDNVSLVATGEPLPPPLPADTLSFSDEADGRLVDLGNGSWSIPLKFLPLGDSITYGIEIGPAQANDTSLGGYRDDLWQSFVAQGILIDYVGRQATGPDNLLDQNHEGTPGIRADQIANYLAAQLPSFVPDVVLLMAGTNDSYQQVSNAGETTPQDIERLINIILAENPDAQIFVSTLLPQDPVNPRNAEALPGLAVANQGIMDLVARLNADGLTNIHLADMSDLSLDLISDVGPDNRNDDGLHPTDEGYTEIASRWYDAINQAFADLGLVLEGDGNAIDSIIQNVIGSTGNDYLIGDARDNDLNGLAGNDILDGGAGNDSLTGSFGRDLFRVSEGNDVITDFDPSSDFIDLKGTGFTSFSEILAAAEQQGSDVVLFGDVAEMGMLTLEGVLLSDLSEDHFLYDSGDTATSAVTMASSSGNTMTAVSHSGEAEAHGEIVALYSDADWFDSDGGSRESMMDDRDSGDWSDNGVDDYSQPPIWDAWT</sequence>
<dbReference type="SUPFAM" id="SSF51120">
    <property type="entry name" value="beta-Roll"/>
    <property type="match status" value="1"/>
</dbReference>
<dbReference type="GO" id="GO:0005615">
    <property type="term" value="C:extracellular space"/>
    <property type="evidence" value="ECO:0007669"/>
    <property type="project" value="InterPro"/>
</dbReference>
<keyword evidence="4" id="KW-0677">Repeat</keyword>
<dbReference type="Pfam" id="PF00353">
    <property type="entry name" value="HemolysinCabind"/>
    <property type="match status" value="1"/>
</dbReference>
<dbReference type="GO" id="GO:0004622">
    <property type="term" value="F:phosphatidylcholine lysophospholipase activity"/>
    <property type="evidence" value="ECO:0007669"/>
    <property type="project" value="TreeGrafter"/>
</dbReference>
<dbReference type="Gene3D" id="3.40.50.1110">
    <property type="entry name" value="SGNH hydrolase"/>
    <property type="match status" value="1"/>
</dbReference>
<dbReference type="InterPro" id="IPR001343">
    <property type="entry name" value="Hemolysn_Ca-bd"/>
</dbReference>
<evidence type="ECO:0000259" key="6">
    <source>
        <dbReference type="Pfam" id="PF08548"/>
    </source>
</evidence>
<feature type="region of interest" description="Disordered" evidence="5">
    <location>
        <begin position="473"/>
        <end position="505"/>
    </location>
</feature>
<evidence type="ECO:0008006" key="10">
    <source>
        <dbReference type="Google" id="ProtNLM"/>
    </source>
</evidence>
<evidence type="ECO:0000256" key="5">
    <source>
        <dbReference type="SAM" id="MobiDB-lite"/>
    </source>
</evidence>
<evidence type="ECO:0000256" key="2">
    <source>
        <dbReference type="ARBA" id="ARBA00004613"/>
    </source>
</evidence>
<dbReference type="InterPro" id="IPR013830">
    <property type="entry name" value="SGNH_hydro"/>
</dbReference>
<dbReference type="PANTHER" id="PTHR30383">
    <property type="entry name" value="THIOESTERASE 1/PROTEASE 1/LYSOPHOSPHOLIPASE L1"/>
    <property type="match status" value="1"/>
</dbReference>
<dbReference type="InterPro" id="IPR013858">
    <property type="entry name" value="Peptidase_M10B_C"/>
</dbReference>
<feature type="non-terminal residue" evidence="8">
    <location>
        <position position="1"/>
    </location>
</feature>
<dbReference type="InterPro" id="IPR036514">
    <property type="entry name" value="SGNH_hydro_sf"/>
</dbReference>
<dbReference type="PRINTS" id="PR00313">
    <property type="entry name" value="CABNDNGRPT"/>
</dbReference>
<evidence type="ECO:0000259" key="7">
    <source>
        <dbReference type="Pfam" id="PF13472"/>
    </source>
</evidence>
<name>A0A3B9L458_9PROT</name>
<reference evidence="8 9" key="1">
    <citation type="journal article" date="2018" name="Nat. Biotechnol.">
        <title>A standardized bacterial taxonomy based on genome phylogeny substantially revises the tree of life.</title>
        <authorList>
            <person name="Parks D.H."/>
            <person name="Chuvochina M."/>
            <person name="Waite D.W."/>
            <person name="Rinke C."/>
            <person name="Skarshewski A."/>
            <person name="Chaumeil P.A."/>
            <person name="Hugenholtz P."/>
        </authorList>
    </citation>
    <scope>NUCLEOTIDE SEQUENCE [LARGE SCALE GENOMIC DNA]</scope>
    <source>
        <strain evidence="8">UBA8557</strain>
    </source>
</reference>
<feature type="compositionally biased region" description="Basic and acidic residues" evidence="5">
    <location>
        <begin position="473"/>
        <end position="485"/>
    </location>
</feature>
<accession>A0A3B9L458</accession>
<evidence type="ECO:0000313" key="8">
    <source>
        <dbReference type="EMBL" id="HAE95249.1"/>
    </source>
</evidence>
<comment type="cofactor">
    <cofactor evidence="1">
        <name>Ca(2+)</name>
        <dbReference type="ChEBI" id="CHEBI:29108"/>
    </cofactor>
</comment>
<dbReference type="PANTHER" id="PTHR30383:SF5">
    <property type="entry name" value="SGNH HYDROLASE-TYPE ESTERASE DOMAIN-CONTAINING PROTEIN"/>
    <property type="match status" value="1"/>
</dbReference>
<feature type="domain" description="Peptidase M10 serralysin C-terminal" evidence="6">
    <location>
        <begin position="282"/>
        <end position="376"/>
    </location>
</feature>
<keyword evidence="3" id="KW-0964">Secreted</keyword>
<dbReference type="SUPFAM" id="SSF52266">
    <property type="entry name" value="SGNH hydrolase"/>
    <property type="match status" value="1"/>
</dbReference>
<comment type="subcellular location">
    <subcellularLocation>
        <location evidence="2">Secreted</location>
    </subcellularLocation>
</comment>
<dbReference type="Pfam" id="PF13472">
    <property type="entry name" value="Lipase_GDSL_2"/>
    <property type="match status" value="1"/>
</dbReference>
<dbReference type="InterPro" id="IPR051532">
    <property type="entry name" value="Ester_Hydrolysis_Enzymes"/>
</dbReference>
<dbReference type="GO" id="GO:0005509">
    <property type="term" value="F:calcium ion binding"/>
    <property type="evidence" value="ECO:0007669"/>
    <property type="project" value="InterPro"/>
</dbReference>
<feature type="domain" description="SGNH hydrolase-type esterase" evidence="7">
    <location>
        <begin position="70"/>
        <end position="270"/>
    </location>
</feature>
<gene>
    <name evidence="8" type="ORF">DCG65_11865</name>
</gene>